<dbReference type="AlphaFoldDB" id="A0A9P6KBX9"/>
<dbReference type="EMBL" id="JAABOA010002923">
    <property type="protein sequence ID" value="KAF9579236.1"/>
    <property type="molecule type" value="Genomic_DNA"/>
</dbReference>
<feature type="non-terminal residue" evidence="1">
    <location>
        <position position="102"/>
    </location>
</feature>
<gene>
    <name evidence="1" type="ORF">BGW38_004587</name>
</gene>
<evidence type="ECO:0000313" key="2">
    <source>
        <dbReference type="Proteomes" id="UP000780801"/>
    </source>
</evidence>
<sequence length="102" mass="11375">MTYSVKYVVPPNLIEELASDRMPTHDGGLLLERCSIQLNRIPTGHQKEDARLALITLSEFGLVVTKPTSPGSSHFLTNHIARYATKRPFKIRVTKDGDDVEA</sequence>
<reference evidence="1" key="1">
    <citation type="journal article" date="2020" name="Fungal Divers.">
        <title>Resolving the Mortierellaceae phylogeny through synthesis of multi-gene phylogenetics and phylogenomics.</title>
        <authorList>
            <person name="Vandepol N."/>
            <person name="Liber J."/>
            <person name="Desiro A."/>
            <person name="Na H."/>
            <person name="Kennedy M."/>
            <person name="Barry K."/>
            <person name="Grigoriev I.V."/>
            <person name="Miller A.N."/>
            <person name="O'Donnell K."/>
            <person name="Stajich J.E."/>
            <person name="Bonito G."/>
        </authorList>
    </citation>
    <scope>NUCLEOTIDE SEQUENCE</scope>
    <source>
        <strain evidence="1">KOD1015</strain>
    </source>
</reference>
<organism evidence="1 2">
    <name type="scientific">Lunasporangiospora selenospora</name>
    <dbReference type="NCBI Taxonomy" id="979761"/>
    <lineage>
        <taxon>Eukaryota</taxon>
        <taxon>Fungi</taxon>
        <taxon>Fungi incertae sedis</taxon>
        <taxon>Mucoromycota</taxon>
        <taxon>Mortierellomycotina</taxon>
        <taxon>Mortierellomycetes</taxon>
        <taxon>Mortierellales</taxon>
        <taxon>Mortierellaceae</taxon>
        <taxon>Lunasporangiospora</taxon>
    </lineage>
</organism>
<name>A0A9P6KBX9_9FUNG</name>
<accession>A0A9P6KBX9</accession>
<protein>
    <submittedName>
        <fullName evidence="1">Uncharacterized protein</fullName>
    </submittedName>
</protein>
<keyword evidence="2" id="KW-1185">Reference proteome</keyword>
<evidence type="ECO:0000313" key="1">
    <source>
        <dbReference type="EMBL" id="KAF9579236.1"/>
    </source>
</evidence>
<comment type="caution">
    <text evidence="1">The sequence shown here is derived from an EMBL/GenBank/DDBJ whole genome shotgun (WGS) entry which is preliminary data.</text>
</comment>
<dbReference type="Proteomes" id="UP000780801">
    <property type="component" value="Unassembled WGS sequence"/>
</dbReference>
<proteinExistence type="predicted"/>